<keyword evidence="3" id="KW-0560">Oxidoreductase</keyword>
<evidence type="ECO:0000256" key="5">
    <source>
        <dbReference type="SAM" id="Phobius"/>
    </source>
</evidence>
<dbReference type="InterPro" id="IPR006620">
    <property type="entry name" value="Pro_4_hyd_alph"/>
</dbReference>
<keyword evidence="5" id="KW-0472">Membrane</keyword>
<evidence type="ECO:0000256" key="4">
    <source>
        <dbReference type="SAM" id="MobiDB-lite"/>
    </source>
</evidence>
<dbReference type="InterPro" id="IPR044862">
    <property type="entry name" value="Pro_4_hyd_alph_FE2OG_OXY"/>
</dbReference>
<dbReference type="SMART" id="SM00702">
    <property type="entry name" value="P4Hc"/>
    <property type="match status" value="1"/>
</dbReference>
<dbReference type="GeneID" id="106463724"/>
<keyword evidence="7" id="KW-1185">Reference proteome</keyword>
<keyword evidence="5" id="KW-0812">Transmembrane</keyword>
<dbReference type="Proteomes" id="UP000694941">
    <property type="component" value="Unplaced"/>
</dbReference>
<dbReference type="Gene3D" id="2.60.120.620">
    <property type="entry name" value="q2cbj1_9rhob like domain"/>
    <property type="match status" value="1"/>
</dbReference>
<gene>
    <name evidence="8" type="primary">LOC106463724</name>
</gene>
<evidence type="ECO:0000259" key="6">
    <source>
        <dbReference type="SMART" id="SM00702"/>
    </source>
</evidence>
<keyword evidence="5" id="KW-1133">Transmembrane helix</keyword>
<comment type="cofactor">
    <cofactor evidence="1">
        <name>L-ascorbate</name>
        <dbReference type="ChEBI" id="CHEBI:38290"/>
    </cofactor>
</comment>
<proteinExistence type="predicted"/>
<protein>
    <submittedName>
        <fullName evidence="8">2-oxoglutarate and iron-dependent oxygenase domain-containing protein 3-like</fullName>
    </submittedName>
</protein>
<evidence type="ECO:0000256" key="3">
    <source>
        <dbReference type="ARBA" id="ARBA00023002"/>
    </source>
</evidence>
<feature type="transmembrane region" description="Helical" evidence="5">
    <location>
        <begin position="44"/>
        <end position="61"/>
    </location>
</feature>
<accession>A0ABM1BCI4</accession>
<dbReference type="Pfam" id="PF13640">
    <property type="entry name" value="2OG-FeII_Oxy_3"/>
    <property type="match status" value="1"/>
</dbReference>
<reference evidence="8" key="1">
    <citation type="submission" date="2025-08" db="UniProtKB">
        <authorList>
            <consortium name="RefSeq"/>
        </authorList>
    </citation>
    <scope>IDENTIFICATION</scope>
    <source>
        <tissue evidence="8">Muscle</tissue>
    </source>
</reference>
<dbReference type="PANTHER" id="PTHR14650:SF1">
    <property type="entry name" value="2-OXOGLUTARATE AND IRON-DEPENDENT OXYGENASE DOMAIN-CONTAINING PROTEIN 3"/>
    <property type="match status" value="1"/>
</dbReference>
<dbReference type="PANTHER" id="PTHR14650">
    <property type="entry name" value="PROLYL HYDROXYLASE-RELATED"/>
    <property type="match status" value="1"/>
</dbReference>
<organism evidence="7 8">
    <name type="scientific">Limulus polyphemus</name>
    <name type="common">Atlantic horseshoe crab</name>
    <dbReference type="NCBI Taxonomy" id="6850"/>
    <lineage>
        <taxon>Eukaryota</taxon>
        <taxon>Metazoa</taxon>
        <taxon>Ecdysozoa</taxon>
        <taxon>Arthropoda</taxon>
        <taxon>Chelicerata</taxon>
        <taxon>Merostomata</taxon>
        <taxon>Xiphosura</taxon>
        <taxon>Limulidae</taxon>
        <taxon>Limulus</taxon>
    </lineage>
</organism>
<sequence>MPTKKRKVYSNIGRSEETDNGGSDNSSEGKSRSPERSLLTWRRVFGRVVLCVGVMMIIYITQKKDSEQVFAKQSETVQGRKQEIPCSKDYENELTRFKGCVPQRCGRLVTDWLVAPQEAAQLLSIAKKGLAHGGSSGGASIFDLHSGALSHGDNFVNIYKLMKKEGKRTLFTQHDFEIYKKVKDKIHHMIATEFGILPQKLYLTHPTFFSQMSNKLAKTKHDEYWHIHVDKETYGSFHYTSLLYLSDYDVDFTGGRFIYVDKSVNLTLEPKMGRVVAFTSGSENPHYVERVNSGIRYALTVSFTCNKKYAIDDLSTNNLNQQHS</sequence>
<dbReference type="RefSeq" id="XP_013779241.1">
    <property type="nucleotide sequence ID" value="XM_013923787.2"/>
</dbReference>
<dbReference type="InterPro" id="IPR039210">
    <property type="entry name" value="OGFOD3"/>
</dbReference>
<evidence type="ECO:0000256" key="1">
    <source>
        <dbReference type="ARBA" id="ARBA00001961"/>
    </source>
</evidence>
<name>A0ABM1BCI4_LIMPO</name>
<feature type="region of interest" description="Disordered" evidence="4">
    <location>
        <begin position="1"/>
        <end position="33"/>
    </location>
</feature>
<keyword evidence="2" id="KW-0223">Dioxygenase</keyword>
<evidence type="ECO:0000313" key="8">
    <source>
        <dbReference type="RefSeq" id="XP_013779241.1"/>
    </source>
</evidence>
<feature type="domain" description="Prolyl 4-hydroxylase alpha subunit" evidence="6">
    <location>
        <begin position="105"/>
        <end position="304"/>
    </location>
</feature>
<evidence type="ECO:0000256" key="2">
    <source>
        <dbReference type="ARBA" id="ARBA00022964"/>
    </source>
</evidence>
<evidence type="ECO:0000313" key="7">
    <source>
        <dbReference type="Proteomes" id="UP000694941"/>
    </source>
</evidence>